<evidence type="ECO:0000313" key="1">
    <source>
        <dbReference type="EMBL" id="KAF0683769.1"/>
    </source>
</evidence>
<proteinExistence type="predicted"/>
<reference evidence="1" key="2">
    <citation type="submission" date="2019-06" db="EMBL/GenBank/DDBJ databases">
        <title>Genomics analysis of Aphanomyces spp. identifies a new class of oomycete effector associated with host adaptation.</title>
        <authorList>
            <person name="Gaulin E."/>
        </authorList>
    </citation>
    <scope>NUCLEOTIDE SEQUENCE</scope>
    <source>
        <strain evidence="1">CBS 578.67</strain>
    </source>
</reference>
<name>A0A485LRE2_9STRA</name>
<evidence type="ECO:0000313" key="3">
    <source>
        <dbReference type="Proteomes" id="UP000332933"/>
    </source>
</evidence>
<sequence length="134" mass="15620">MVNYGDIKPDTPQIKDDKDMAPVQALFTPLDSTTQASSASILPNKNVRPSERRIRAMTRPRLLFVRLRQSPFYPRIMTIQRHVRVFWYNVAMIVRLQGCTPQLQFKILVQFDAVHVTGLQGIWEWRRHCEVLTG</sequence>
<dbReference type="Proteomes" id="UP000332933">
    <property type="component" value="Unassembled WGS sequence"/>
</dbReference>
<dbReference type="AlphaFoldDB" id="A0A485LRE2"/>
<accession>A0A485LRE2</accession>
<dbReference type="EMBL" id="CAADRA010007396">
    <property type="protein sequence ID" value="VFU00845.1"/>
    <property type="molecule type" value="Genomic_DNA"/>
</dbReference>
<protein>
    <submittedName>
        <fullName evidence="2">Aste57867_24203 protein</fullName>
    </submittedName>
</protein>
<gene>
    <name evidence="2" type="primary">Aste57867_24203</name>
    <name evidence="1" type="ORF">As57867_024129</name>
    <name evidence="2" type="ORF">ASTE57867_24203</name>
</gene>
<organism evidence="2 3">
    <name type="scientific">Aphanomyces stellatus</name>
    <dbReference type="NCBI Taxonomy" id="120398"/>
    <lineage>
        <taxon>Eukaryota</taxon>
        <taxon>Sar</taxon>
        <taxon>Stramenopiles</taxon>
        <taxon>Oomycota</taxon>
        <taxon>Saprolegniomycetes</taxon>
        <taxon>Saprolegniales</taxon>
        <taxon>Verrucalvaceae</taxon>
        <taxon>Aphanomyces</taxon>
    </lineage>
</organism>
<evidence type="ECO:0000313" key="2">
    <source>
        <dbReference type="EMBL" id="VFU00845.1"/>
    </source>
</evidence>
<keyword evidence="3" id="KW-1185">Reference proteome</keyword>
<dbReference type="EMBL" id="VJMH01007370">
    <property type="protein sequence ID" value="KAF0683769.1"/>
    <property type="molecule type" value="Genomic_DNA"/>
</dbReference>
<reference evidence="2 3" key="1">
    <citation type="submission" date="2019-03" db="EMBL/GenBank/DDBJ databases">
        <authorList>
            <person name="Gaulin E."/>
            <person name="Dumas B."/>
        </authorList>
    </citation>
    <scope>NUCLEOTIDE SEQUENCE [LARGE SCALE GENOMIC DNA]</scope>
    <source>
        <strain evidence="2">CBS 568.67</strain>
    </source>
</reference>